<evidence type="ECO:0000313" key="4">
    <source>
        <dbReference type="Proteomes" id="UP000004080"/>
    </source>
</evidence>
<dbReference type="SMART" id="SM00909">
    <property type="entry name" value="Germane"/>
    <property type="match status" value="2"/>
</dbReference>
<dbReference type="eggNOG" id="COG5401">
    <property type="taxonomic scope" value="Bacteria"/>
</dbReference>
<dbReference type="Proteomes" id="UP000004080">
    <property type="component" value="Unassembled WGS sequence"/>
</dbReference>
<dbReference type="OrthoDB" id="1715058at2"/>
<dbReference type="PATRIC" id="fig|1196324.3.peg.2384"/>
<name>I8UEZ7_9BACL</name>
<dbReference type="PROSITE" id="PS51257">
    <property type="entry name" value="PROKAR_LIPOPROTEIN"/>
    <property type="match status" value="1"/>
</dbReference>
<evidence type="ECO:0000313" key="3">
    <source>
        <dbReference type="EMBL" id="EIT85393.1"/>
    </source>
</evidence>
<feature type="domain" description="GerMN" evidence="2">
    <location>
        <begin position="244"/>
        <end position="333"/>
    </location>
</feature>
<reference evidence="3 4" key="1">
    <citation type="journal article" date="2012" name="J. Bacteriol.">
        <title>Genome of Bacillus macauensis ZFHKF-1, a Long-Chain-Forming Bacterium.</title>
        <authorList>
            <person name="Cai L."/>
            <person name="Zhang T."/>
        </authorList>
    </citation>
    <scope>NUCLEOTIDE SEQUENCE [LARGE SCALE GENOMIC DNA]</scope>
    <source>
        <strain evidence="3 4">ZFHKF-1</strain>
    </source>
</reference>
<dbReference type="EMBL" id="AKKV01000026">
    <property type="protein sequence ID" value="EIT85393.1"/>
    <property type="molecule type" value="Genomic_DNA"/>
</dbReference>
<dbReference type="Pfam" id="PF10646">
    <property type="entry name" value="Germane"/>
    <property type="match status" value="2"/>
</dbReference>
<protein>
    <submittedName>
        <fullName evidence="3">Lipoprotein LpqB, GerMN domain-containing protein</fullName>
    </submittedName>
</protein>
<keyword evidence="4" id="KW-1185">Reference proteome</keyword>
<keyword evidence="3" id="KW-0449">Lipoprotein</keyword>
<dbReference type="STRING" id="1196324.A374_11635"/>
<gene>
    <name evidence="3" type="ORF">A374_11635</name>
</gene>
<evidence type="ECO:0000259" key="2">
    <source>
        <dbReference type="SMART" id="SM00909"/>
    </source>
</evidence>
<dbReference type="AlphaFoldDB" id="I8UEZ7"/>
<comment type="caution">
    <text evidence="3">The sequence shown here is derived from an EMBL/GenBank/DDBJ whole genome shotgun (WGS) entry which is preliminary data.</text>
</comment>
<sequence>MRKSLKIGGPILAVSASLLLSGCGLGFGKEEASKQIDPPPALSHKKETQPKSKATAASEKNKVKRQLYLFDSNGLVVPQMLPLPKSGMAAKQVLQYLVKDGPVTQMLPNGFQAVLPTDTRVLDVTVEKDGTAVANFSKEFKEYRAQDERKLLQAITFTLTQFEAIKTVKIQIEGHDQKDMPLQHTPIGEGVSRSDGINIENGAVTNMAHSNTATLYFVAQNSSNTTYYVPVTRRIAVNENQDAVAAAVQELIEGPTSESHLLSDVRNDVKLMNKPVVKDGVVTLNFNKAILGNKAANMIDDEVLKPLVLSLTEIEGVKKVAIQVDGKASLKNQAGKSLTAPVSRTEIVETGEF</sequence>
<evidence type="ECO:0000256" key="1">
    <source>
        <dbReference type="SAM" id="MobiDB-lite"/>
    </source>
</evidence>
<feature type="region of interest" description="Disordered" evidence="1">
    <location>
        <begin position="31"/>
        <end position="60"/>
    </location>
</feature>
<feature type="domain" description="GerMN" evidence="2">
    <location>
        <begin position="90"/>
        <end position="181"/>
    </location>
</feature>
<dbReference type="InterPro" id="IPR019606">
    <property type="entry name" value="GerMN"/>
</dbReference>
<organism evidence="3 4">
    <name type="scientific">Fictibacillus macauensis ZFHKF-1</name>
    <dbReference type="NCBI Taxonomy" id="1196324"/>
    <lineage>
        <taxon>Bacteria</taxon>
        <taxon>Bacillati</taxon>
        <taxon>Bacillota</taxon>
        <taxon>Bacilli</taxon>
        <taxon>Bacillales</taxon>
        <taxon>Fictibacillaceae</taxon>
        <taxon>Fictibacillus</taxon>
    </lineage>
</organism>
<proteinExistence type="predicted"/>
<dbReference type="RefSeq" id="WP_007202411.1">
    <property type="nucleotide sequence ID" value="NZ_AKKV01000026.1"/>
</dbReference>
<accession>I8UEZ7</accession>